<dbReference type="EMBL" id="LLXI01000462">
    <property type="protein sequence ID" value="PKY46552.1"/>
    <property type="molecule type" value="Genomic_DNA"/>
</dbReference>
<keyword evidence="2" id="KW-1185">Reference proteome</keyword>
<dbReference type="Gene3D" id="2.170.260.10">
    <property type="entry name" value="paz domain"/>
    <property type="match status" value="1"/>
</dbReference>
<proteinExistence type="predicted"/>
<dbReference type="VEuPathDB" id="FungiDB:FUN_017019"/>
<comment type="caution">
    <text evidence="1">The sequence shown here is derived from an EMBL/GenBank/DDBJ whole genome shotgun (WGS) entry which is preliminary data.</text>
</comment>
<dbReference type="SUPFAM" id="SSF101690">
    <property type="entry name" value="PAZ domain"/>
    <property type="match status" value="1"/>
</dbReference>
<dbReference type="VEuPathDB" id="FungiDB:RhiirFUN_022329"/>
<dbReference type="AlphaFoldDB" id="A0A2I1GIU9"/>
<name>A0A2I1GIU9_9GLOM</name>
<evidence type="ECO:0000313" key="1">
    <source>
        <dbReference type="EMBL" id="PKY46552.1"/>
    </source>
</evidence>
<dbReference type="InterPro" id="IPR036085">
    <property type="entry name" value="PAZ_dom_sf"/>
</dbReference>
<protein>
    <submittedName>
        <fullName evidence="1">Uncharacterized protein</fullName>
    </submittedName>
</protein>
<sequence>MTNNCRTAIMALDVIIGHKVSTAHVTVGRSFFTQKEASPITGRAEDIINPPVPNIDLSAIAFYQGGPHIQIVTKYWDSDLLTNYVGAFLKGTIKWLRKQSKTSKIKGNHRNEARTSYNIERLTQTSASQTMFKKDDDTHRCKSLFPNSAQ</sequence>
<reference evidence="1 2" key="1">
    <citation type="submission" date="2015-10" db="EMBL/GenBank/DDBJ databases">
        <title>Genome analyses suggest a sexual origin of heterokaryosis in a supposedly ancient asexual fungus.</title>
        <authorList>
            <person name="Ropars J."/>
            <person name="Sedzielewska K."/>
            <person name="Noel J."/>
            <person name="Charron P."/>
            <person name="Farinelli L."/>
            <person name="Marton T."/>
            <person name="Kruger M."/>
            <person name="Pelin A."/>
            <person name="Brachmann A."/>
            <person name="Corradi N."/>
        </authorList>
    </citation>
    <scope>NUCLEOTIDE SEQUENCE [LARGE SCALE GENOMIC DNA]</scope>
    <source>
        <strain evidence="1 2">A4</strain>
    </source>
</reference>
<organism evidence="1 2">
    <name type="scientific">Rhizophagus irregularis</name>
    <dbReference type="NCBI Taxonomy" id="588596"/>
    <lineage>
        <taxon>Eukaryota</taxon>
        <taxon>Fungi</taxon>
        <taxon>Fungi incertae sedis</taxon>
        <taxon>Mucoromycota</taxon>
        <taxon>Glomeromycotina</taxon>
        <taxon>Glomeromycetes</taxon>
        <taxon>Glomerales</taxon>
        <taxon>Glomeraceae</taxon>
        <taxon>Rhizophagus</taxon>
    </lineage>
</organism>
<dbReference type="VEuPathDB" id="FungiDB:RhiirA1_427568"/>
<gene>
    <name evidence="1" type="ORF">RhiirA4_190617</name>
</gene>
<dbReference type="Proteomes" id="UP000234323">
    <property type="component" value="Unassembled WGS sequence"/>
</dbReference>
<accession>A0A2I1GIU9</accession>
<evidence type="ECO:0000313" key="2">
    <source>
        <dbReference type="Proteomes" id="UP000234323"/>
    </source>
</evidence>